<proteinExistence type="predicted"/>
<dbReference type="EMBL" id="KF900644">
    <property type="protein sequence ID" value="AIF02255.1"/>
    <property type="molecule type" value="Genomic_DNA"/>
</dbReference>
<accession>A0A075GG99</accession>
<evidence type="ECO:0000313" key="1">
    <source>
        <dbReference type="EMBL" id="AIF02255.1"/>
    </source>
</evidence>
<organism evidence="1">
    <name type="scientific">uncultured marine group II/III euryarchaeote KM3_155_G07</name>
    <dbReference type="NCBI Taxonomy" id="1457898"/>
    <lineage>
        <taxon>Archaea</taxon>
        <taxon>Methanobacteriati</taxon>
        <taxon>Methanobacteriota</taxon>
        <taxon>environmental samples</taxon>
    </lineage>
</organism>
<name>A0A075GG99_9EURY</name>
<reference evidence="1" key="1">
    <citation type="journal article" date="2014" name="Genome Biol. Evol.">
        <title>Pangenome evidence for extensive interdomain horizontal transfer affecting lineage core and shell genes in uncultured planktonic thaumarchaeota and euryarchaeota.</title>
        <authorList>
            <person name="Deschamps P."/>
            <person name="Zivanovic Y."/>
            <person name="Moreira D."/>
            <person name="Rodriguez-Valera F."/>
            <person name="Lopez-Garcia P."/>
        </authorList>
    </citation>
    <scope>NUCLEOTIDE SEQUENCE</scope>
</reference>
<protein>
    <submittedName>
        <fullName evidence="1">Uncharacterized protein</fullName>
    </submittedName>
</protein>
<sequence>MYALPTQKGTLWTNIGEQMIFNPFTPLGPLEHIVRRLVNYRRIRVPKGWGGHTRAWKQIRKALDSDNPDFALMAAWSILETEVKVNGSCSLRKPGAGRQSSVVDCTVDSLGLNNSEQKLLIKASKQRTDVAHSMDRKNGIVTWNTVNFVLRCAHQLHTL</sequence>
<dbReference type="AlphaFoldDB" id="A0A075GG99"/>